<protein>
    <recommendedName>
        <fullName evidence="7">Small ribosomal subunit protein uS5m</fullName>
    </recommendedName>
</protein>
<evidence type="ECO:0000259" key="11">
    <source>
        <dbReference type="PROSITE" id="PS50881"/>
    </source>
</evidence>
<evidence type="ECO:0000256" key="9">
    <source>
        <dbReference type="RuleBase" id="RU003823"/>
    </source>
</evidence>
<dbReference type="FunFam" id="3.30.160.20:FF:000022">
    <property type="entry name" value="28S ribosomal protein S5, mitochondrial"/>
    <property type="match status" value="1"/>
</dbReference>
<organism evidence="12 13">
    <name type="scientific">Knufia peltigerae</name>
    <dbReference type="NCBI Taxonomy" id="1002370"/>
    <lineage>
        <taxon>Eukaryota</taxon>
        <taxon>Fungi</taxon>
        <taxon>Dikarya</taxon>
        <taxon>Ascomycota</taxon>
        <taxon>Pezizomycotina</taxon>
        <taxon>Eurotiomycetes</taxon>
        <taxon>Chaetothyriomycetidae</taxon>
        <taxon>Chaetothyriales</taxon>
        <taxon>Trichomeriaceae</taxon>
        <taxon>Knufia</taxon>
    </lineage>
</organism>
<feature type="domain" description="S5 DRBM" evidence="11">
    <location>
        <begin position="239"/>
        <end position="302"/>
    </location>
</feature>
<dbReference type="FunFam" id="3.30.230.10:FF:000041">
    <property type="entry name" value="37S ribosomal protein S5"/>
    <property type="match status" value="1"/>
</dbReference>
<evidence type="ECO:0000256" key="5">
    <source>
        <dbReference type="ARBA" id="ARBA00023274"/>
    </source>
</evidence>
<evidence type="ECO:0000256" key="4">
    <source>
        <dbReference type="ARBA" id="ARBA00023128"/>
    </source>
</evidence>
<dbReference type="Proteomes" id="UP001172681">
    <property type="component" value="Unassembled WGS sequence"/>
</dbReference>
<dbReference type="InterPro" id="IPR000851">
    <property type="entry name" value="Ribosomal_uS5"/>
</dbReference>
<evidence type="ECO:0000256" key="8">
    <source>
        <dbReference type="PROSITE-ProRule" id="PRU00268"/>
    </source>
</evidence>
<evidence type="ECO:0000256" key="7">
    <source>
        <dbReference type="ARBA" id="ARBA00039335"/>
    </source>
</evidence>
<dbReference type="InterPro" id="IPR014721">
    <property type="entry name" value="Ribsml_uS5_D2-typ_fold_subgr"/>
</dbReference>
<dbReference type="PANTHER" id="PTHR48277:SF1">
    <property type="entry name" value="MITOCHONDRIAL RIBOSOMAL PROTEIN S5"/>
    <property type="match status" value="1"/>
</dbReference>
<dbReference type="Pfam" id="PF00333">
    <property type="entry name" value="Ribosomal_S5"/>
    <property type="match status" value="1"/>
</dbReference>
<reference evidence="12" key="1">
    <citation type="submission" date="2022-10" db="EMBL/GenBank/DDBJ databases">
        <title>Culturing micro-colonial fungi from biological soil crusts in the Mojave desert and describing Neophaeococcomyces mojavensis, and introducing the new genera and species Taxawa tesnikishii.</title>
        <authorList>
            <person name="Kurbessoian T."/>
            <person name="Stajich J.E."/>
        </authorList>
    </citation>
    <scope>NUCLEOTIDE SEQUENCE</scope>
    <source>
        <strain evidence="12">TK_35</strain>
    </source>
</reference>
<dbReference type="PROSITE" id="PS50881">
    <property type="entry name" value="S5_DSRBD"/>
    <property type="match status" value="1"/>
</dbReference>
<dbReference type="Gene3D" id="3.30.230.10">
    <property type="match status" value="1"/>
</dbReference>
<evidence type="ECO:0000256" key="6">
    <source>
        <dbReference type="ARBA" id="ARBA00037226"/>
    </source>
</evidence>
<feature type="region of interest" description="Disordered" evidence="10">
    <location>
        <begin position="192"/>
        <end position="214"/>
    </location>
</feature>
<keyword evidence="13" id="KW-1185">Reference proteome</keyword>
<sequence>MSVARSSECVSCLFSRPSRPASIARRRFHSSPVHQKRKPRFPSVKAAVNEIDLNKAGQDLLNAEANKDYASQNYSPEQLAAIKVAQKLIDPEKLYKTTSNRKDPWRVKYYDDLAKIDPVVDKPVQHPWTNLDDNSRLKTDEEFEDDLVKLMHEIPSPRNEDDFDTALWDKFDKNLRLTVGKEEAERHPRTAMVPDLPNISPQPPKTKQVRGGSKFDQESPALATLMHMTGLDRNALLGLRVKSIVQRTVANQTRLGKIRKTYWLSVAGNEQGMIGIGEAKGVEVGDALIQSQYRAIRNMRPIIRYENRTTFGDLSAKVSGTELELYARPPGFGLRCQKYIWEVCKVAGIHDLAARVTRSRNPMNTVKATVQALLGQKHPEDIARARGKKLVDVRKVYYAGQL</sequence>
<dbReference type="Gene3D" id="3.30.160.20">
    <property type="match status" value="1"/>
</dbReference>
<keyword evidence="4" id="KW-0496">Mitochondrion</keyword>
<keyword evidence="5 8" id="KW-0687">Ribonucleoprotein</keyword>
<name>A0AA39CYM2_9EURO</name>
<evidence type="ECO:0000256" key="1">
    <source>
        <dbReference type="ARBA" id="ARBA00004173"/>
    </source>
</evidence>
<gene>
    <name evidence="12" type="primary">MRPS5</name>
    <name evidence="12" type="ORF">H2204_006699</name>
</gene>
<dbReference type="InterPro" id="IPR020568">
    <property type="entry name" value="Ribosomal_Su5_D2-typ_SF"/>
</dbReference>
<dbReference type="SUPFAM" id="SSF54768">
    <property type="entry name" value="dsRNA-binding domain-like"/>
    <property type="match status" value="1"/>
</dbReference>
<evidence type="ECO:0000256" key="2">
    <source>
        <dbReference type="ARBA" id="ARBA00008945"/>
    </source>
</evidence>
<accession>A0AA39CYM2</accession>
<comment type="subcellular location">
    <subcellularLocation>
        <location evidence="1">Mitochondrion</location>
    </subcellularLocation>
</comment>
<dbReference type="AlphaFoldDB" id="A0AA39CYM2"/>
<dbReference type="Pfam" id="PF03719">
    <property type="entry name" value="Ribosomal_S5_C"/>
    <property type="match status" value="1"/>
</dbReference>
<evidence type="ECO:0000313" key="12">
    <source>
        <dbReference type="EMBL" id="KAJ9633702.1"/>
    </source>
</evidence>
<dbReference type="GO" id="GO:0003723">
    <property type="term" value="F:RNA binding"/>
    <property type="evidence" value="ECO:0007669"/>
    <property type="project" value="InterPro"/>
</dbReference>
<dbReference type="InterPro" id="IPR013810">
    <property type="entry name" value="Ribosomal_uS5_N"/>
</dbReference>
<comment type="similarity">
    <text evidence="2 9">Belongs to the universal ribosomal protein uS5 family.</text>
</comment>
<dbReference type="GO" id="GO:0005763">
    <property type="term" value="C:mitochondrial small ribosomal subunit"/>
    <property type="evidence" value="ECO:0007669"/>
    <property type="project" value="UniProtKB-ARBA"/>
</dbReference>
<evidence type="ECO:0000313" key="13">
    <source>
        <dbReference type="Proteomes" id="UP001172681"/>
    </source>
</evidence>
<evidence type="ECO:0000256" key="10">
    <source>
        <dbReference type="SAM" id="MobiDB-lite"/>
    </source>
</evidence>
<dbReference type="GO" id="GO:0003735">
    <property type="term" value="F:structural constituent of ribosome"/>
    <property type="evidence" value="ECO:0007669"/>
    <property type="project" value="UniProtKB-UniRule"/>
</dbReference>
<keyword evidence="3 8" id="KW-0689">Ribosomal protein</keyword>
<evidence type="ECO:0000256" key="3">
    <source>
        <dbReference type="ARBA" id="ARBA00022980"/>
    </source>
</evidence>
<dbReference type="EMBL" id="JAPDRN010000043">
    <property type="protein sequence ID" value="KAJ9633702.1"/>
    <property type="molecule type" value="Genomic_DNA"/>
</dbReference>
<proteinExistence type="inferred from homology"/>
<dbReference type="InterPro" id="IPR005324">
    <property type="entry name" value="Ribosomal_uS5_C"/>
</dbReference>
<comment type="caution">
    <text evidence="12">The sequence shown here is derived from an EMBL/GenBank/DDBJ whole genome shotgun (WGS) entry which is preliminary data.</text>
</comment>
<dbReference type="SUPFAM" id="SSF54211">
    <property type="entry name" value="Ribosomal protein S5 domain 2-like"/>
    <property type="match status" value="1"/>
</dbReference>
<dbReference type="GO" id="GO:0006412">
    <property type="term" value="P:translation"/>
    <property type="evidence" value="ECO:0007669"/>
    <property type="project" value="InterPro"/>
</dbReference>
<dbReference type="PANTHER" id="PTHR48277">
    <property type="entry name" value="MITOCHONDRIAL RIBOSOMAL PROTEIN S5"/>
    <property type="match status" value="1"/>
</dbReference>
<comment type="function">
    <text evidence="6">Component of the mitochondrial ribosome (mitoribosome), a dedicated translation machinery responsible for the synthesis of mitochondrial genome-encoded proteins, including at least some of the essential transmembrane subunits of the mitochondrial respiratory chain. The mitoribosomes are attached to the mitochondrial inner membrane and translation products are cotranslationally integrated into the membrane.</text>
</comment>